<dbReference type="PANTHER" id="PTHR43674">
    <property type="entry name" value="NITRILASE C965.09-RELATED"/>
    <property type="match status" value="1"/>
</dbReference>
<dbReference type="CDD" id="cd07587">
    <property type="entry name" value="ML_beta-AS"/>
    <property type="match status" value="1"/>
</dbReference>
<name>A0A1Y1HWE1_KLENI</name>
<reference evidence="11 12" key="1">
    <citation type="journal article" date="2014" name="Nat. Commun.">
        <title>Klebsormidium flaccidum genome reveals primary factors for plant terrestrial adaptation.</title>
        <authorList>
            <person name="Hori K."/>
            <person name="Maruyama F."/>
            <person name="Fujisawa T."/>
            <person name="Togashi T."/>
            <person name="Yamamoto N."/>
            <person name="Seo M."/>
            <person name="Sato S."/>
            <person name="Yamada T."/>
            <person name="Mori H."/>
            <person name="Tajima N."/>
            <person name="Moriyama T."/>
            <person name="Ikeuchi M."/>
            <person name="Watanabe M."/>
            <person name="Wada H."/>
            <person name="Kobayashi K."/>
            <person name="Saito M."/>
            <person name="Masuda T."/>
            <person name="Sasaki-Sekimoto Y."/>
            <person name="Mashiguchi K."/>
            <person name="Awai K."/>
            <person name="Shimojima M."/>
            <person name="Masuda S."/>
            <person name="Iwai M."/>
            <person name="Nobusawa T."/>
            <person name="Narise T."/>
            <person name="Kondo S."/>
            <person name="Saito H."/>
            <person name="Sato R."/>
            <person name="Murakawa M."/>
            <person name="Ihara Y."/>
            <person name="Oshima-Yamada Y."/>
            <person name="Ohtaka K."/>
            <person name="Satoh M."/>
            <person name="Sonobe K."/>
            <person name="Ishii M."/>
            <person name="Ohtani R."/>
            <person name="Kanamori-Sato M."/>
            <person name="Honoki R."/>
            <person name="Miyazaki D."/>
            <person name="Mochizuki H."/>
            <person name="Umetsu J."/>
            <person name="Higashi K."/>
            <person name="Shibata D."/>
            <person name="Kamiya Y."/>
            <person name="Sato N."/>
            <person name="Nakamura Y."/>
            <person name="Tabata S."/>
            <person name="Ida S."/>
            <person name="Kurokawa K."/>
            <person name="Ohta H."/>
        </authorList>
    </citation>
    <scope>NUCLEOTIDE SEQUENCE [LARGE SCALE GENOMIC DNA]</scope>
    <source>
        <strain evidence="11 12">NIES-2285</strain>
    </source>
</reference>
<dbReference type="Gene3D" id="3.60.110.10">
    <property type="entry name" value="Carbon-nitrogen hydrolase"/>
    <property type="match status" value="1"/>
</dbReference>
<comment type="pathway">
    <text evidence="1">Amino-acid biosynthesis; beta-alanine biosynthesis.</text>
</comment>
<keyword evidence="2 11" id="KW-0378">Hydrolase</keyword>
<dbReference type="FunFam" id="3.60.110.10:FF:000008">
    <property type="entry name" value="Beta-alanine synthase"/>
    <property type="match status" value="1"/>
</dbReference>
<dbReference type="EMBL" id="DF237025">
    <property type="protein sequence ID" value="GAQ81301.1"/>
    <property type="molecule type" value="Genomic_DNA"/>
</dbReference>
<evidence type="ECO:0000256" key="6">
    <source>
        <dbReference type="ARBA" id="ARBA00066985"/>
    </source>
</evidence>
<evidence type="ECO:0000256" key="2">
    <source>
        <dbReference type="ARBA" id="ARBA00022801"/>
    </source>
</evidence>
<dbReference type="PROSITE" id="PS50263">
    <property type="entry name" value="CN_HYDROLASE"/>
    <property type="match status" value="1"/>
</dbReference>
<feature type="domain" description="CN hydrolase" evidence="10">
    <location>
        <begin position="98"/>
        <end position="369"/>
    </location>
</feature>
<evidence type="ECO:0000313" key="12">
    <source>
        <dbReference type="Proteomes" id="UP000054558"/>
    </source>
</evidence>
<sequence length="412" mass="45246">MAPLEADGARPPSSGKRPATTPGSLAGFESLEQLLKEYVPSDKLEEALRVLHGSKSGKPVSELPLSEEVLSSAEKQDFDIQAYQFSAAAEQLRAPRVVRVGVVQNAIVLPTTAPYAKQRQAIFNRVKSIVEAAGAASVKILCLQEAWPMPFAFCTREREWSEFAESAETGPSTRFCQDLARKHNMVLVSPILERDEAHGGTIWNTAVVIGNNGNVIGKHRKNHIPRVGDFNESTYYLEGNTGHPVFETAFGKIAINICYGRHHPLNWMGFGLNGAEIVFNPSATVGELSEPMWSVEARNAAIANTYFVAAINRVGTETFPNAFTSGDGKGAHKDFGHFYGSSYFAGPDASRTPSLSRCRDGLMIADMDLNLCQQVKDKWGFRLTARYEMYAKLLSEYVKPDFVPQVIKDPSL</sequence>
<dbReference type="OMA" id="AHADFGH"/>
<keyword evidence="12" id="KW-1185">Reference proteome</keyword>
<evidence type="ECO:0000256" key="9">
    <source>
        <dbReference type="SAM" id="MobiDB-lite"/>
    </source>
</evidence>
<proteinExistence type="inferred from homology"/>
<dbReference type="GO" id="GO:0033396">
    <property type="term" value="P:beta-alanine biosynthetic process via 3-ureidopropionate"/>
    <property type="evidence" value="ECO:0000318"/>
    <property type="project" value="GO_Central"/>
</dbReference>
<dbReference type="InterPro" id="IPR050345">
    <property type="entry name" value="Aliph_Amidase/BUP"/>
</dbReference>
<dbReference type="STRING" id="105231.A0A1Y1HWE1"/>
<dbReference type="OrthoDB" id="412018at2759"/>
<comment type="similarity">
    <text evidence="5">Belongs to the carbon-nitrogen hydrolase superfamily. BUP family.</text>
</comment>
<evidence type="ECO:0000256" key="5">
    <source>
        <dbReference type="ARBA" id="ARBA00061249"/>
    </source>
</evidence>
<evidence type="ECO:0000259" key="10">
    <source>
        <dbReference type="PROSITE" id="PS50263"/>
    </source>
</evidence>
<protein>
    <recommendedName>
        <fullName evidence="7">Beta-ureidopropionase</fullName>
        <ecNumber evidence="6">3.5.1.6</ecNumber>
    </recommendedName>
    <alternativeName>
        <fullName evidence="8">N-carbamoyl-beta-alanine amidohydrolase</fullName>
    </alternativeName>
</protein>
<evidence type="ECO:0000256" key="8">
    <source>
        <dbReference type="ARBA" id="ARBA00075038"/>
    </source>
</evidence>
<dbReference type="PANTHER" id="PTHR43674:SF2">
    <property type="entry name" value="BETA-UREIDOPROPIONASE"/>
    <property type="match status" value="1"/>
</dbReference>
<evidence type="ECO:0000313" key="11">
    <source>
        <dbReference type="EMBL" id="GAQ81301.1"/>
    </source>
</evidence>
<dbReference type="Pfam" id="PF00795">
    <property type="entry name" value="CN_hydrolase"/>
    <property type="match status" value="1"/>
</dbReference>
<dbReference type="InterPro" id="IPR003010">
    <property type="entry name" value="C-N_Hydrolase"/>
</dbReference>
<dbReference type="InterPro" id="IPR036526">
    <property type="entry name" value="C-N_Hydrolase_sf"/>
</dbReference>
<comment type="catalytic activity">
    <reaction evidence="3">
        <text>3-(carbamoylamino)propanoate + H2O + 2 H(+) = beta-alanine + NH4(+) + CO2</text>
        <dbReference type="Rhea" id="RHEA:11184"/>
        <dbReference type="ChEBI" id="CHEBI:11892"/>
        <dbReference type="ChEBI" id="CHEBI:15377"/>
        <dbReference type="ChEBI" id="CHEBI:15378"/>
        <dbReference type="ChEBI" id="CHEBI:16526"/>
        <dbReference type="ChEBI" id="CHEBI:28938"/>
        <dbReference type="ChEBI" id="CHEBI:57966"/>
        <dbReference type="EC" id="3.5.1.6"/>
    </reaction>
</comment>
<comment type="catalytic activity">
    <reaction evidence="4">
        <text>3-(carbamoylamino)-2-methylpropanoate + H2O + 2 H(+) = (R)-3-amino-2-methylpropanoate + NH4(+) + CO2</text>
        <dbReference type="Rhea" id="RHEA:37339"/>
        <dbReference type="ChEBI" id="CHEBI:15377"/>
        <dbReference type="ChEBI" id="CHEBI:15378"/>
        <dbReference type="ChEBI" id="CHEBI:16526"/>
        <dbReference type="ChEBI" id="CHEBI:28938"/>
        <dbReference type="ChEBI" id="CHEBI:57731"/>
        <dbReference type="ChEBI" id="CHEBI:74414"/>
        <dbReference type="EC" id="3.5.1.6"/>
    </reaction>
</comment>
<dbReference type="AlphaFoldDB" id="A0A1Y1HWE1"/>
<gene>
    <name evidence="11" type="ORF">KFL_000760300</name>
</gene>
<evidence type="ECO:0000256" key="4">
    <source>
        <dbReference type="ARBA" id="ARBA00050552"/>
    </source>
</evidence>
<organism evidence="11 12">
    <name type="scientific">Klebsormidium nitens</name>
    <name type="common">Green alga</name>
    <name type="synonym">Ulothrix nitens</name>
    <dbReference type="NCBI Taxonomy" id="105231"/>
    <lineage>
        <taxon>Eukaryota</taxon>
        <taxon>Viridiplantae</taxon>
        <taxon>Streptophyta</taxon>
        <taxon>Klebsormidiophyceae</taxon>
        <taxon>Klebsormidiales</taxon>
        <taxon>Klebsormidiaceae</taxon>
        <taxon>Klebsormidium</taxon>
    </lineage>
</organism>
<accession>A0A1Y1HWE1</accession>
<dbReference type="Proteomes" id="UP000054558">
    <property type="component" value="Unassembled WGS sequence"/>
</dbReference>
<dbReference type="SUPFAM" id="SSF56317">
    <property type="entry name" value="Carbon-nitrogen hydrolase"/>
    <property type="match status" value="1"/>
</dbReference>
<evidence type="ECO:0000256" key="1">
    <source>
        <dbReference type="ARBA" id="ARBA00004668"/>
    </source>
</evidence>
<dbReference type="EC" id="3.5.1.6" evidence="6"/>
<evidence type="ECO:0000256" key="3">
    <source>
        <dbReference type="ARBA" id="ARBA00050540"/>
    </source>
</evidence>
<dbReference type="GO" id="GO:0003837">
    <property type="term" value="F:beta-ureidopropionase activity"/>
    <property type="evidence" value="ECO:0000318"/>
    <property type="project" value="GO_Central"/>
</dbReference>
<evidence type="ECO:0000256" key="7">
    <source>
        <dbReference type="ARBA" id="ARBA00074804"/>
    </source>
</evidence>
<feature type="region of interest" description="Disordered" evidence="9">
    <location>
        <begin position="1"/>
        <end position="24"/>
    </location>
</feature>